<feature type="region of interest" description="Disordered" evidence="1">
    <location>
        <begin position="361"/>
        <end position="399"/>
    </location>
</feature>
<dbReference type="Proteomes" id="UP000184073">
    <property type="component" value="Unassembled WGS sequence"/>
</dbReference>
<evidence type="ECO:0000256" key="2">
    <source>
        <dbReference type="SAM" id="Phobius"/>
    </source>
</evidence>
<dbReference type="GeneID" id="63732260"/>
<keyword evidence="2" id="KW-1133">Transmembrane helix</keyword>
<organism evidence="4 5">
    <name type="scientific">Aspergillus versicolor CBS 583.65</name>
    <dbReference type="NCBI Taxonomy" id="1036611"/>
    <lineage>
        <taxon>Eukaryota</taxon>
        <taxon>Fungi</taxon>
        <taxon>Dikarya</taxon>
        <taxon>Ascomycota</taxon>
        <taxon>Pezizomycotina</taxon>
        <taxon>Eurotiomycetes</taxon>
        <taxon>Eurotiomycetidae</taxon>
        <taxon>Eurotiales</taxon>
        <taxon>Aspergillaceae</taxon>
        <taxon>Aspergillus</taxon>
        <taxon>Aspergillus subgen. Nidulantes</taxon>
    </lineage>
</organism>
<feature type="signal peptide" evidence="3">
    <location>
        <begin position="1"/>
        <end position="20"/>
    </location>
</feature>
<keyword evidence="3" id="KW-0732">Signal</keyword>
<protein>
    <recommendedName>
        <fullName evidence="6">Receptor L-domain domain-containing protein</fullName>
    </recommendedName>
</protein>
<sequence length="399" mass="42838">MAVRTAWLWASLLLATSAAAQECHRDFKIESTSDTESLFDNCTTIVGNIDLGDGFIGPIIMGDVVNITGTLTLGTEDTRRSVVHRVEAPVLEYLGGLVTVKTRIDEVSLPKLKNVTGEILISPLNTGSSDVEMRFPALEHAGGIDIGLGDYIYGSGGFSLISLGVDLASLRSAEYIRLWGYLTSLNMSELTTVGLPNGETKHTDRSGLEIQLTEKGDDLNITLPKLKSVESNLTLSGTIREPQLDSLTKTSANITIDASYPLDISFPLIEAKTITLNGTIHSASFPDIQRFESITITTVYDDFDCDGFKESHPGSISCTAGSPSKRLSSGAKIALSVTIPIVMVLAVTSIAIVLRRRRSRKNKESMVASGPGGPPPYNIAMRPLPPRKEMAPPPPYSAS</sequence>
<gene>
    <name evidence="4" type="ORF">ASPVEDRAFT_79723</name>
</gene>
<keyword evidence="2" id="KW-0812">Transmembrane</keyword>
<evidence type="ECO:0000256" key="3">
    <source>
        <dbReference type="SAM" id="SignalP"/>
    </source>
</evidence>
<evidence type="ECO:0008006" key="6">
    <source>
        <dbReference type="Google" id="ProtNLM"/>
    </source>
</evidence>
<evidence type="ECO:0000313" key="4">
    <source>
        <dbReference type="EMBL" id="OJI98057.1"/>
    </source>
</evidence>
<dbReference type="OrthoDB" id="536881at2759"/>
<dbReference type="AlphaFoldDB" id="A0A1L9P951"/>
<evidence type="ECO:0000313" key="5">
    <source>
        <dbReference type="Proteomes" id="UP000184073"/>
    </source>
</evidence>
<accession>A0A1L9P951</accession>
<evidence type="ECO:0000256" key="1">
    <source>
        <dbReference type="SAM" id="MobiDB-lite"/>
    </source>
</evidence>
<name>A0A1L9P951_ASPVE</name>
<dbReference type="RefSeq" id="XP_040663820.1">
    <property type="nucleotide sequence ID" value="XM_040816749.1"/>
</dbReference>
<reference evidence="5" key="1">
    <citation type="journal article" date="2017" name="Genome Biol.">
        <title>Comparative genomics reveals high biological diversity and specific adaptations in the industrially and medically important fungal genus Aspergillus.</title>
        <authorList>
            <person name="de Vries R.P."/>
            <person name="Riley R."/>
            <person name="Wiebenga A."/>
            <person name="Aguilar-Osorio G."/>
            <person name="Amillis S."/>
            <person name="Uchima C.A."/>
            <person name="Anderluh G."/>
            <person name="Asadollahi M."/>
            <person name="Askin M."/>
            <person name="Barry K."/>
            <person name="Battaglia E."/>
            <person name="Bayram O."/>
            <person name="Benocci T."/>
            <person name="Braus-Stromeyer S.A."/>
            <person name="Caldana C."/>
            <person name="Canovas D."/>
            <person name="Cerqueira G.C."/>
            <person name="Chen F."/>
            <person name="Chen W."/>
            <person name="Choi C."/>
            <person name="Clum A."/>
            <person name="Dos Santos R.A."/>
            <person name="Damasio A.R."/>
            <person name="Diallinas G."/>
            <person name="Emri T."/>
            <person name="Fekete E."/>
            <person name="Flipphi M."/>
            <person name="Freyberg S."/>
            <person name="Gallo A."/>
            <person name="Gournas C."/>
            <person name="Habgood R."/>
            <person name="Hainaut M."/>
            <person name="Harispe M.L."/>
            <person name="Henrissat B."/>
            <person name="Hilden K.S."/>
            <person name="Hope R."/>
            <person name="Hossain A."/>
            <person name="Karabika E."/>
            <person name="Karaffa L."/>
            <person name="Karanyi Z."/>
            <person name="Krasevec N."/>
            <person name="Kuo A."/>
            <person name="Kusch H."/>
            <person name="LaButti K."/>
            <person name="Lagendijk E.L."/>
            <person name="Lapidus A."/>
            <person name="Levasseur A."/>
            <person name="Lindquist E."/>
            <person name="Lipzen A."/>
            <person name="Logrieco A.F."/>
            <person name="MacCabe A."/>
            <person name="Maekelae M.R."/>
            <person name="Malavazi I."/>
            <person name="Melin P."/>
            <person name="Meyer V."/>
            <person name="Mielnichuk N."/>
            <person name="Miskei M."/>
            <person name="Molnar A.P."/>
            <person name="Mule G."/>
            <person name="Ngan C.Y."/>
            <person name="Orejas M."/>
            <person name="Orosz E."/>
            <person name="Ouedraogo J.P."/>
            <person name="Overkamp K.M."/>
            <person name="Park H.-S."/>
            <person name="Perrone G."/>
            <person name="Piumi F."/>
            <person name="Punt P.J."/>
            <person name="Ram A.F."/>
            <person name="Ramon A."/>
            <person name="Rauscher S."/>
            <person name="Record E."/>
            <person name="Riano-Pachon D.M."/>
            <person name="Robert V."/>
            <person name="Roehrig J."/>
            <person name="Ruller R."/>
            <person name="Salamov A."/>
            <person name="Salih N.S."/>
            <person name="Samson R.A."/>
            <person name="Sandor E."/>
            <person name="Sanguinetti M."/>
            <person name="Schuetze T."/>
            <person name="Sepcic K."/>
            <person name="Shelest E."/>
            <person name="Sherlock G."/>
            <person name="Sophianopoulou V."/>
            <person name="Squina F.M."/>
            <person name="Sun H."/>
            <person name="Susca A."/>
            <person name="Todd R.B."/>
            <person name="Tsang A."/>
            <person name="Unkles S.E."/>
            <person name="van de Wiele N."/>
            <person name="van Rossen-Uffink D."/>
            <person name="Oliveira J.V."/>
            <person name="Vesth T.C."/>
            <person name="Visser J."/>
            <person name="Yu J.-H."/>
            <person name="Zhou M."/>
            <person name="Andersen M.R."/>
            <person name="Archer D.B."/>
            <person name="Baker S.E."/>
            <person name="Benoit I."/>
            <person name="Brakhage A.A."/>
            <person name="Braus G.H."/>
            <person name="Fischer R."/>
            <person name="Frisvad J.C."/>
            <person name="Goldman G.H."/>
            <person name="Houbraken J."/>
            <person name="Oakley B."/>
            <person name="Pocsi I."/>
            <person name="Scazzocchio C."/>
            <person name="Seiboth B."/>
            <person name="vanKuyk P.A."/>
            <person name="Wortman J."/>
            <person name="Dyer P.S."/>
            <person name="Grigoriev I.V."/>
        </authorList>
    </citation>
    <scope>NUCLEOTIDE SEQUENCE [LARGE SCALE GENOMIC DNA]</scope>
    <source>
        <strain evidence="5">CBS 583.65</strain>
    </source>
</reference>
<feature type="transmembrane region" description="Helical" evidence="2">
    <location>
        <begin position="333"/>
        <end position="354"/>
    </location>
</feature>
<dbReference type="VEuPathDB" id="FungiDB:ASPVEDRAFT_79723"/>
<keyword evidence="5" id="KW-1185">Reference proteome</keyword>
<dbReference type="EMBL" id="KV878126">
    <property type="protein sequence ID" value="OJI98057.1"/>
    <property type="molecule type" value="Genomic_DNA"/>
</dbReference>
<keyword evidence="2" id="KW-0472">Membrane</keyword>
<proteinExistence type="predicted"/>
<dbReference type="STRING" id="1036611.A0A1L9P951"/>
<feature type="chain" id="PRO_5013381422" description="Receptor L-domain domain-containing protein" evidence="3">
    <location>
        <begin position="21"/>
        <end position="399"/>
    </location>
</feature>